<reference evidence="2 3" key="1">
    <citation type="submission" date="2017-07" db="EMBL/GenBank/DDBJ databases">
        <title>Draft Genome Sequences of Select Purple Nonsulfur Bacteria.</title>
        <authorList>
            <person name="Lasarre B."/>
            <person name="Mckinlay J.B."/>
        </authorList>
    </citation>
    <scope>NUCLEOTIDE SEQUENCE [LARGE SCALE GENOMIC DNA]</scope>
    <source>
        <strain evidence="2 3">DSM 5909</strain>
    </source>
</reference>
<organism evidence="2 3">
    <name type="scientific">Rhodoplanes roseus</name>
    <dbReference type="NCBI Taxonomy" id="29409"/>
    <lineage>
        <taxon>Bacteria</taxon>
        <taxon>Pseudomonadati</taxon>
        <taxon>Pseudomonadota</taxon>
        <taxon>Alphaproteobacteria</taxon>
        <taxon>Hyphomicrobiales</taxon>
        <taxon>Nitrobacteraceae</taxon>
        <taxon>Rhodoplanes</taxon>
    </lineage>
</organism>
<keyword evidence="3" id="KW-1185">Reference proteome</keyword>
<dbReference type="SUPFAM" id="SSF103515">
    <property type="entry name" value="Autotransporter"/>
    <property type="match status" value="1"/>
</dbReference>
<evidence type="ECO:0000313" key="2">
    <source>
        <dbReference type="EMBL" id="RAI43462.1"/>
    </source>
</evidence>
<dbReference type="Gene3D" id="2.40.128.130">
    <property type="entry name" value="Autotransporter beta-domain"/>
    <property type="match status" value="1"/>
</dbReference>
<dbReference type="Proteomes" id="UP000249130">
    <property type="component" value="Unassembled WGS sequence"/>
</dbReference>
<evidence type="ECO:0000259" key="1">
    <source>
        <dbReference type="PROSITE" id="PS51208"/>
    </source>
</evidence>
<evidence type="ECO:0000313" key="3">
    <source>
        <dbReference type="Proteomes" id="UP000249130"/>
    </source>
</evidence>
<dbReference type="PROSITE" id="PS51208">
    <property type="entry name" value="AUTOTRANSPORTER"/>
    <property type="match status" value="1"/>
</dbReference>
<proteinExistence type="predicted"/>
<feature type="non-terminal residue" evidence="2">
    <location>
        <position position="1"/>
    </location>
</feature>
<gene>
    <name evidence="2" type="ORF">CH341_14120</name>
</gene>
<comment type="caution">
    <text evidence="2">The sequence shown here is derived from an EMBL/GenBank/DDBJ whole genome shotgun (WGS) entry which is preliminary data.</text>
</comment>
<feature type="domain" description="Autotransporter" evidence="1">
    <location>
        <begin position="446"/>
        <end position="608"/>
    </location>
</feature>
<dbReference type="EMBL" id="NPEX01000087">
    <property type="protein sequence ID" value="RAI43462.1"/>
    <property type="molecule type" value="Genomic_DNA"/>
</dbReference>
<dbReference type="AlphaFoldDB" id="A0A327L1V4"/>
<accession>A0A327L1V4</accession>
<protein>
    <recommendedName>
        <fullName evidence="1">Autotransporter domain-containing protein</fullName>
    </recommendedName>
</protein>
<name>A0A327L1V4_9BRAD</name>
<dbReference type="InterPro" id="IPR005546">
    <property type="entry name" value="Autotransporte_beta"/>
</dbReference>
<dbReference type="Pfam" id="PF03797">
    <property type="entry name" value="Autotransporter"/>
    <property type="match status" value="1"/>
</dbReference>
<sequence>CSSDLLPVTAGAGGAGGNGAAVTVTNNAAIGTTGFGAHGIVAQSIGGGGGLVGGGSFATTPGSGSFAGSVGGAGTAGTVRVTNNADVITTGLDSTAIFAQSIRAGGLGQDITIEHTAGTLAGGGGNGHAVWFSGGAANLLTNAGIVTTVLGIDGMTLKGEAGGERIVNTGLTIGSVDLAGGANAFENKAAGIFNAGTTVYLGAGNTLTNEGLFSPGAYLRVLTTNITGNEVQTASGIYGLDLSFLDHTADRTNLTGSADLSGVVDLNIMRPGLAKPGTREVTIVSAALGTGTTRDTLGLDAVPTAVAQYGLVYPDLNTILLSYTIDFSPGGLTVNQHSVGNAVNAIQTAGVSPGFEPIAAALFYQPTVAGLGKVYDSLSGEGTSGVQQATFTADDRFIGAVWNQIDLWRSTTSPGGGVLAAYDLPAHNAYASTGATDFPRALAPSTWTPVWRSWATGSAHTASVDAQNPPGAGRLSYDGVSAAAGIDRQLSPDAIVGIAIGTSEQRFQVPDRATSGSVTGLQIGAYQASRWGAYYTNAMLAGGFYNNKTTRTALVPGTNEPIVPVPTILEMLGGDFSSQSISGRFEVGRKFRYDVFDVSPFVALQLTA</sequence>
<dbReference type="InterPro" id="IPR036709">
    <property type="entry name" value="Autotransporte_beta_dom_sf"/>
</dbReference>